<keyword evidence="8" id="KW-1185">Reference proteome</keyword>
<comment type="caution">
    <text evidence="7">The sequence shown here is derived from an EMBL/GenBank/DDBJ whole genome shotgun (WGS) entry which is preliminary data.</text>
</comment>
<dbReference type="PANTHER" id="PTHR47660">
    <property type="entry name" value="TRANSCRIPTION FACTOR WITH C2H2 AND ZN(2)-CYS(6) DNA BINDING DOMAIN (EUROFUNG)-RELATED-RELATED"/>
    <property type="match status" value="1"/>
</dbReference>
<gene>
    <name evidence="7" type="ORF">VFPPC_11692</name>
</gene>
<reference evidence="7 8" key="1">
    <citation type="journal article" date="2016" name="PLoS Pathog.">
        <title>Biosynthesis of antibiotic leucinostatins in bio-control fungus Purpureocillium lilacinum and their inhibition on phytophthora revealed by genome mining.</title>
        <authorList>
            <person name="Wang G."/>
            <person name="Liu Z."/>
            <person name="Lin R."/>
            <person name="Li E."/>
            <person name="Mao Z."/>
            <person name="Ling J."/>
            <person name="Yang Y."/>
            <person name="Yin W.B."/>
            <person name="Xie B."/>
        </authorList>
    </citation>
    <scope>NUCLEOTIDE SEQUENCE [LARGE SCALE GENOMIC DNA]</scope>
    <source>
        <strain evidence="7">170</strain>
    </source>
</reference>
<dbReference type="GeneID" id="28853796"/>
<evidence type="ECO:0000313" key="7">
    <source>
        <dbReference type="EMBL" id="OAQ69638.1"/>
    </source>
</evidence>
<evidence type="ECO:0000256" key="4">
    <source>
        <dbReference type="ARBA" id="ARBA00023163"/>
    </source>
</evidence>
<dbReference type="OrthoDB" id="4935397at2759"/>
<keyword evidence="2" id="KW-0862">Zinc</keyword>
<dbReference type="GO" id="GO:0003677">
    <property type="term" value="F:DNA binding"/>
    <property type="evidence" value="ECO:0007669"/>
    <property type="project" value="InterPro"/>
</dbReference>
<dbReference type="EMBL" id="LSBJ02000002">
    <property type="protein sequence ID" value="OAQ69638.1"/>
    <property type="molecule type" value="Genomic_DNA"/>
</dbReference>
<dbReference type="PANTHER" id="PTHR47660:SF3">
    <property type="entry name" value="FINGER DOMAIN PROTEIN, PUTATIVE (AFU_ORTHOLOGUE AFUA_4G03310)-RELATED"/>
    <property type="match status" value="1"/>
</dbReference>
<dbReference type="AlphaFoldDB" id="A0A179FWN0"/>
<keyword evidence="3" id="KW-0805">Transcription regulation</keyword>
<keyword evidence="1" id="KW-0479">Metal-binding</keyword>
<evidence type="ECO:0000256" key="1">
    <source>
        <dbReference type="ARBA" id="ARBA00022723"/>
    </source>
</evidence>
<dbReference type="Pfam" id="PF04082">
    <property type="entry name" value="Fungal_trans"/>
    <property type="match status" value="1"/>
</dbReference>
<proteinExistence type="predicted"/>
<name>A0A179FWN0_METCM</name>
<dbReference type="Proteomes" id="UP000078397">
    <property type="component" value="Unassembled WGS sequence"/>
</dbReference>
<evidence type="ECO:0000313" key="8">
    <source>
        <dbReference type="Proteomes" id="UP000078397"/>
    </source>
</evidence>
<evidence type="ECO:0000256" key="3">
    <source>
        <dbReference type="ARBA" id="ARBA00023015"/>
    </source>
</evidence>
<evidence type="ECO:0000259" key="6">
    <source>
        <dbReference type="Pfam" id="PF04082"/>
    </source>
</evidence>
<dbReference type="KEGG" id="pchm:VFPPC_11692"/>
<dbReference type="GO" id="GO:0008270">
    <property type="term" value="F:zinc ion binding"/>
    <property type="evidence" value="ECO:0007669"/>
    <property type="project" value="InterPro"/>
</dbReference>
<protein>
    <submittedName>
        <fullName evidence="7">C6 finger domain-containing protein</fullName>
    </submittedName>
</protein>
<dbReference type="InterPro" id="IPR007219">
    <property type="entry name" value="XnlR_reg_dom"/>
</dbReference>
<dbReference type="STRING" id="1380566.A0A179FWN0"/>
<sequence>MPPLSTCLSLVRMCERPVPGSESTVADLLRREMASLYTNRTNCDNLVMLAAFQAFLIYAMSLFYKLGQGSHGSVREAMMNLQDLAGLSCRQGLVCNEELQRVRPSWEAWIIAEAKRRTLFTMYLFDGVLSSIDGLPTYLGTELQGLPAPASKDLWEADTRELWETSYSLHLADWPTGQLRIDELWPMPEEADESAILDRRNRVDRWLEDVDSYSMMLYAVTSCTHGS</sequence>
<evidence type="ECO:0000256" key="5">
    <source>
        <dbReference type="ARBA" id="ARBA00023242"/>
    </source>
</evidence>
<accession>A0A179FWN0</accession>
<feature type="domain" description="Xylanolytic transcriptional activator regulatory" evidence="6">
    <location>
        <begin position="52"/>
        <end position="167"/>
    </location>
</feature>
<dbReference type="GO" id="GO:0006351">
    <property type="term" value="P:DNA-templated transcription"/>
    <property type="evidence" value="ECO:0007669"/>
    <property type="project" value="InterPro"/>
</dbReference>
<evidence type="ECO:0000256" key="2">
    <source>
        <dbReference type="ARBA" id="ARBA00022833"/>
    </source>
</evidence>
<dbReference type="RefSeq" id="XP_018146175.1">
    <property type="nucleotide sequence ID" value="XM_018289802.1"/>
</dbReference>
<keyword evidence="4" id="KW-0804">Transcription</keyword>
<keyword evidence="5" id="KW-0539">Nucleus</keyword>
<organism evidence="7 8">
    <name type="scientific">Pochonia chlamydosporia 170</name>
    <dbReference type="NCBI Taxonomy" id="1380566"/>
    <lineage>
        <taxon>Eukaryota</taxon>
        <taxon>Fungi</taxon>
        <taxon>Dikarya</taxon>
        <taxon>Ascomycota</taxon>
        <taxon>Pezizomycotina</taxon>
        <taxon>Sordariomycetes</taxon>
        <taxon>Hypocreomycetidae</taxon>
        <taxon>Hypocreales</taxon>
        <taxon>Clavicipitaceae</taxon>
        <taxon>Pochonia</taxon>
    </lineage>
</organism>